<sequence>MEASSVDDDNEVEVDTEVEIDDKEVAWKEMKEVTTQYWSISHFKTHPKCDLHVNNIHTITCIWPNKKQPGEYISEYYRKSTFQKTYSHIIYLTNGLQLWSVDGALMVNPLVMRRVIGHPKNMRNNTNDEPKNPLVLLRKLVTITCHKCGSMGHNMRTCKGKREEDRVIPKDGNKTKKSKTTKGKVKNKKSKSGTLPTQEVGSCSQGPQTTQEYDLCSVLVFLVFGVMIKVYNCHDQSCNV</sequence>
<evidence type="ECO:0000256" key="1">
    <source>
        <dbReference type="PROSITE-ProRule" id="PRU00047"/>
    </source>
</evidence>
<feature type="domain" description="CCHC-type" evidence="3">
    <location>
        <begin position="145"/>
        <end position="159"/>
    </location>
</feature>
<keyword evidence="1" id="KW-0862">Zinc</keyword>
<evidence type="ECO:0000259" key="3">
    <source>
        <dbReference type="PROSITE" id="PS50158"/>
    </source>
</evidence>
<proteinExistence type="predicted"/>
<feature type="region of interest" description="Disordered" evidence="2">
    <location>
        <begin position="155"/>
        <end position="207"/>
    </location>
</feature>
<feature type="compositionally biased region" description="Basic and acidic residues" evidence="2">
    <location>
        <begin position="160"/>
        <end position="174"/>
    </location>
</feature>
<protein>
    <recommendedName>
        <fullName evidence="3">CCHC-type domain-containing protein</fullName>
    </recommendedName>
</protein>
<feature type="compositionally biased region" description="Polar residues" evidence="2">
    <location>
        <begin position="195"/>
        <end position="207"/>
    </location>
</feature>
<keyword evidence="1" id="KW-0863">Zinc-finger</keyword>
<dbReference type="InterPro" id="IPR001878">
    <property type="entry name" value="Znf_CCHC"/>
</dbReference>
<evidence type="ECO:0000313" key="5">
    <source>
        <dbReference type="Proteomes" id="UP001058974"/>
    </source>
</evidence>
<keyword evidence="1" id="KW-0479">Metal-binding</keyword>
<name>A0A9D4VKQ4_PEA</name>
<dbReference type="EMBL" id="JAMSHJ010000007">
    <property type="protein sequence ID" value="KAI5384445.1"/>
    <property type="molecule type" value="Genomic_DNA"/>
</dbReference>
<reference evidence="4 5" key="1">
    <citation type="journal article" date="2022" name="Nat. Genet.">
        <title>Improved pea reference genome and pan-genome highlight genomic features and evolutionary characteristics.</title>
        <authorList>
            <person name="Yang T."/>
            <person name="Liu R."/>
            <person name="Luo Y."/>
            <person name="Hu S."/>
            <person name="Wang D."/>
            <person name="Wang C."/>
            <person name="Pandey M.K."/>
            <person name="Ge S."/>
            <person name="Xu Q."/>
            <person name="Li N."/>
            <person name="Li G."/>
            <person name="Huang Y."/>
            <person name="Saxena R.K."/>
            <person name="Ji Y."/>
            <person name="Li M."/>
            <person name="Yan X."/>
            <person name="He Y."/>
            <person name="Liu Y."/>
            <person name="Wang X."/>
            <person name="Xiang C."/>
            <person name="Varshney R.K."/>
            <person name="Ding H."/>
            <person name="Gao S."/>
            <person name="Zong X."/>
        </authorList>
    </citation>
    <scope>NUCLEOTIDE SEQUENCE [LARGE SCALE GENOMIC DNA]</scope>
    <source>
        <strain evidence="4 5">cv. Zhongwan 6</strain>
    </source>
</reference>
<comment type="caution">
    <text evidence="4">The sequence shown here is derived from an EMBL/GenBank/DDBJ whole genome shotgun (WGS) entry which is preliminary data.</text>
</comment>
<dbReference type="Proteomes" id="UP001058974">
    <property type="component" value="Chromosome 7"/>
</dbReference>
<dbReference type="AlphaFoldDB" id="A0A9D4VKQ4"/>
<dbReference type="GO" id="GO:0003676">
    <property type="term" value="F:nucleic acid binding"/>
    <property type="evidence" value="ECO:0007669"/>
    <property type="project" value="InterPro"/>
</dbReference>
<organism evidence="4 5">
    <name type="scientific">Pisum sativum</name>
    <name type="common">Garden pea</name>
    <name type="synonym">Lathyrus oleraceus</name>
    <dbReference type="NCBI Taxonomy" id="3888"/>
    <lineage>
        <taxon>Eukaryota</taxon>
        <taxon>Viridiplantae</taxon>
        <taxon>Streptophyta</taxon>
        <taxon>Embryophyta</taxon>
        <taxon>Tracheophyta</taxon>
        <taxon>Spermatophyta</taxon>
        <taxon>Magnoliopsida</taxon>
        <taxon>eudicotyledons</taxon>
        <taxon>Gunneridae</taxon>
        <taxon>Pentapetalae</taxon>
        <taxon>rosids</taxon>
        <taxon>fabids</taxon>
        <taxon>Fabales</taxon>
        <taxon>Fabaceae</taxon>
        <taxon>Papilionoideae</taxon>
        <taxon>50 kb inversion clade</taxon>
        <taxon>NPAAA clade</taxon>
        <taxon>Hologalegina</taxon>
        <taxon>IRL clade</taxon>
        <taxon>Fabeae</taxon>
        <taxon>Lathyrus</taxon>
    </lineage>
</organism>
<dbReference type="Gramene" id="Psat07G0145400-T1">
    <property type="protein sequence ID" value="KAI5384445.1"/>
    <property type="gene ID" value="KIW84_071454"/>
</dbReference>
<evidence type="ECO:0000313" key="4">
    <source>
        <dbReference type="EMBL" id="KAI5384445.1"/>
    </source>
</evidence>
<feature type="compositionally biased region" description="Basic residues" evidence="2">
    <location>
        <begin position="175"/>
        <end position="191"/>
    </location>
</feature>
<keyword evidence="5" id="KW-1185">Reference proteome</keyword>
<gene>
    <name evidence="4" type="ORF">KIW84_071454</name>
</gene>
<dbReference type="PROSITE" id="PS50158">
    <property type="entry name" value="ZF_CCHC"/>
    <property type="match status" value="1"/>
</dbReference>
<dbReference type="GO" id="GO:0008270">
    <property type="term" value="F:zinc ion binding"/>
    <property type="evidence" value="ECO:0007669"/>
    <property type="project" value="UniProtKB-KW"/>
</dbReference>
<accession>A0A9D4VKQ4</accession>
<evidence type="ECO:0000256" key="2">
    <source>
        <dbReference type="SAM" id="MobiDB-lite"/>
    </source>
</evidence>